<keyword evidence="3" id="KW-1185">Reference proteome</keyword>
<reference evidence="3" key="2">
    <citation type="journal article" date="2018" name="Plant J.">
        <title>The Sorghum bicolor reference genome: improved assembly, gene annotations, a transcriptome atlas, and signatures of genome organization.</title>
        <authorList>
            <person name="McCormick R.F."/>
            <person name="Truong S.K."/>
            <person name="Sreedasyam A."/>
            <person name="Jenkins J."/>
            <person name="Shu S."/>
            <person name="Sims D."/>
            <person name="Kennedy M."/>
            <person name="Amirebrahimi M."/>
            <person name="Weers B.D."/>
            <person name="McKinley B."/>
            <person name="Mattison A."/>
            <person name="Morishige D.T."/>
            <person name="Grimwood J."/>
            <person name="Schmutz J."/>
            <person name="Mullet J.E."/>
        </authorList>
    </citation>
    <scope>NUCLEOTIDE SEQUENCE [LARGE SCALE GENOMIC DNA]</scope>
    <source>
        <strain evidence="3">cv. BTx623</strain>
    </source>
</reference>
<evidence type="ECO:0000313" key="2">
    <source>
        <dbReference type="EMBL" id="KXG24824.1"/>
    </source>
</evidence>
<gene>
    <name evidence="2" type="ORF">SORBI_3007G090800</name>
</gene>
<accession>A0A1B6PGJ3</accession>
<dbReference type="EMBL" id="CM000766">
    <property type="protein sequence ID" value="KXG24824.1"/>
    <property type="molecule type" value="Genomic_DNA"/>
</dbReference>
<evidence type="ECO:0000313" key="3">
    <source>
        <dbReference type="Proteomes" id="UP000000768"/>
    </source>
</evidence>
<organism evidence="2 3">
    <name type="scientific">Sorghum bicolor</name>
    <name type="common">Sorghum</name>
    <name type="synonym">Sorghum vulgare</name>
    <dbReference type="NCBI Taxonomy" id="4558"/>
    <lineage>
        <taxon>Eukaryota</taxon>
        <taxon>Viridiplantae</taxon>
        <taxon>Streptophyta</taxon>
        <taxon>Embryophyta</taxon>
        <taxon>Tracheophyta</taxon>
        <taxon>Spermatophyta</taxon>
        <taxon>Magnoliopsida</taxon>
        <taxon>Liliopsida</taxon>
        <taxon>Poales</taxon>
        <taxon>Poaceae</taxon>
        <taxon>PACMAD clade</taxon>
        <taxon>Panicoideae</taxon>
        <taxon>Andropogonodae</taxon>
        <taxon>Andropogoneae</taxon>
        <taxon>Sorghinae</taxon>
        <taxon>Sorghum</taxon>
    </lineage>
</organism>
<dbReference type="Proteomes" id="UP000000768">
    <property type="component" value="Chromosome 7"/>
</dbReference>
<dbReference type="InParanoid" id="A0A1B6PGJ3"/>
<dbReference type="Gramene" id="KXG24824">
    <property type="protein sequence ID" value="KXG24824"/>
    <property type="gene ID" value="SORBI_3007G090800"/>
</dbReference>
<evidence type="ECO:0000256" key="1">
    <source>
        <dbReference type="SAM" id="MobiDB-lite"/>
    </source>
</evidence>
<reference evidence="2 3" key="1">
    <citation type="journal article" date="2009" name="Nature">
        <title>The Sorghum bicolor genome and the diversification of grasses.</title>
        <authorList>
            <person name="Paterson A.H."/>
            <person name="Bowers J.E."/>
            <person name="Bruggmann R."/>
            <person name="Dubchak I."/>
            <person name="Grimwood J."/>
            <person name="Gundlach H."/>
            <person name="Haberer G."/>
            <person name="Hellsten U."/>
            <person name="Mitros T."/>
            <person name="Poliakov A."/>
            <person name="Schmutz J."/>
            <person name="Spannagl M."/>
            <person name="Tang H."/>
            <person name="Wang X."/>
            <person name="Wicker T."/>
            <person name="Bharti A.K."/>
            <person name="Chapman J."/>
            <person name="Feltus F.A."/>
            <person name="Gowik U."/>
            <person name="Grigoriev I.V."/>
            <person name="Lyons E."/>
            <person name="Maher C.A."/>
            <person name="Martis M."/>
            <person name="Narechania A."/>
            <person name="Otillar R.P."/>
            <person name="Penning B.W."/>
            <person name="Salamov A.A."/>
            <person name="Wang Y."/>
            <person name="Zhang L."/>
            <person name="Carpita N.C."/>
            <person name="Freeling M."/>
            <person name="Gingle A.R."/>
            <person name="Hash C.T."/>
            <person name="Keller B."/>
            <person name="Klein P."/>
            <person name="Kresovich S."/>
            <person name="McCann M.C."/>
            <person name="Ming R."/>
            <person name="Peterson D.G."/>
            <person name="Mehboob-ur-Rahman"/>
            <person name="Ware D."/>
            <person name="Westhoff P."/>
            <person name="Mayer K.F."/>
            <person name="Messing J."/>
            <person name="Rokhsar D.S."/>
        </authorList>
    </citation>
    <scope>NUCLEOTIDE SEQUENCE [LARGE SCALE GENOMIC DNA]</scope>
    <source>
        <strain evidence="3">cv. BTx623</strain>
    </source>
</reference>
<proteinExistence type="predicted"/>
<feature type="region of interest" description="Disordered" evidence="1">
    <location>
        <begin position="26"/>
        <end position="51"/>
    </location>
</feature>
<dbReference type="AlphaFoldDB" id="A0A1B6PGJ3"/>
<protein>
    <submittedName>
        <fullName evidence="2">Uncharacterized protein</fullName>
    </submittedName>
</protein>
<name>A0A1B6PGJ3_SORBI</name>
<sequence>MHFLLHCPWSFEQHFKTFQGSDWPPTLIDASNSPKEKFSSKAATPIHSQSE</sequence>